<dbReference type="AlphaFoldDB" id="A0A9D4UEI0"/>
<dbReference type="EMBL" id="JABFUD020000018">
    <property type="protein sequence ID" value="KAI5066508.1"/>
    <property type="molecule type" value="Genomic_DNA"/>
</dbReference>
<sequence length="140" mass="15720">MKPHLLLNPSFFDLHDYDRLSDACDAFRDHEDDATVEAYGIHHDAVHAVQLDGNAYEHDTSAQEYELAGWEDDHGCFVGSLIVADGLNASDDHSVHRLDTRDDLPNHDRIYDFVAVNYNAQLAHPQALDRAPDRHGFAAV</sequence>
<dbReference type="Proteomes" id="UP000886520">
    <property type="component" value="Chromosome 18"/>
</dbReference>
<evidence type="ECO:0000313" key="1">
    <source>
        <dbReference type="EMBL" id="KAI5066508.1"/>
    </source>
</evidence>
<accession>A0A9D4UEI0</accession>
<reference evidence="1" key="1">
    <citation type="submission" date="2021-01" db="EMBL/GenBank/DDBJ databases">
        <title>Adiantum capillus-veneris genome.</title>
        <authorList>
            <person name="Fang Y."/>
            <person name="Liao Q."/>
        </authorList>
    </citation>
    <scope>NUCLEOTIDE SEQUENCE</scope>
    <source>
        <strain evidence="1">H3</strain>
        <tissue evidence="1">Leaf</tissue>
    </source>
</reference>
<protein>
    <submittedName>
        <fullName evidence="1">Uncharacterized protein</fullName>
    </submittedName>
</protein>
<proteinExistence type="predicted"/>
<evidence type="ECO:0000313" key="2">
    <source>
        <dbReference type="Proteomes" id="UP000886520"/>
    </source>
</evidence>
<organism evidence="1 2">
    <name type="scientific">Adiantum capillus-veneris</name>
    <name type="common">Maidenhair fern</name>
    <dbReference type="NCBI Taxonomy" id="13818"/>
    <lineage>
        <taxon>Eukaryota</taxon>
        <taxon>Viridiplantae</taxon>
        <taxon>Streptophyta</taxon>
        <taxon>Embryophyta</taxon>
        <taxon>Tracheophyta</taxon>
        <taxon>Polypodiopsida</taxon>
        <taxon>Polypodiidae</taxon>
        <taxon>Polypodiales</taxon>
        <taxon>Pteridineae</taxon>
        <taxon>Pteridaceae</taxon>
        <taxon>Vittarioideae</taxon>
        <taxon>Adiantum</taxon>
    </lineage>
</organism>
<comment type="caution">
    <text evidence="1">The sequence shown here is derived from an EMBL/GenBank/DDBJ whole genome shotgun (WGS) entry which is preliminary data.</text>
</comment>
<gene>
    <name evidence="1" type="ORF">GOP47_0019132</name>
</gene>
<keyword evidence="2" id="KW-1185">Reference proteome</keyword>
<name>A0A9D4UEI0_ADICA</name>